<dbReference type="RefSeq" id="WP_008624086.1">
    <property type="nucleotide sequence ID" value="NZ_AMZY02000005.1"/>
</dbReference>
<gene>
    <name evidence="1" type="ORF">C943_03273</name>
</gene>
<dbReference type="InParanoid" id="M7YBL9"/>
<organism evidence="1 2">
    <name type="scientific">Mariniradius saccharolyticus AK6</name>
    <dbReference type="NCBI Taxonomy" id="1239962"/>
    <lineage>
        <taxon>Bacteria</taxon>
        <taxon>Pseudomonadati</taxon>
        <taxon>Bacteroidota</taxon>
        <taxon>Cytophagia</taxon>
        <taxon>Cytophagales</taxon>
        <taxon>Cyclobacteriaceae</taxon>
        <taxon>Mariniradius</taxon>
    </lineage>
</organism>
<name>M7YBL9_9BACT</name>
<dbReference type="STRING" id="1239962.C943_03273"/>
<dbReference type="OrthoDB" id="9961958at2"/>
<dbReference type="Proteomes" id="UP000010953">
    <property type="component" value="Unassembled WGS sequence"/>
</dbReference>
<evidence type="ECO:0000313" key="1">
    <source>
        <dbReference type="EMBL" id="EMS34586.1"/>
    </source>
</evidence>
<dbReference type="EMBL" id="AMZY02000005">
    <property type="protein sequence ID" value="EMS34586.1"/>
    <property type="molecule type" value="Genomic_DNA"/>
</dbReference>
<accession>M7YBL9</accession>
<protein>
    <submittedName>
        <fullName evidence="1">Uncharacterized protein</fullName>
    </submittedName>
</protein>
<dbReference type="AlphaFoldDB" id="M7YBL9"/>
<reference evidence="1" key="1">
    <citation type="submission" date="2013-01" db="EMBL/GenBank/DDBJ databases">
        <title>Genome assembly of Mariniradius saccharolyticus AK6.</title>
        <authorList>
            <person name="Vaidya B."/>
            <person name="Khatri I."/>
            <person name="Tanuku N.R.S."/>
            <person name="Subramanian S."/>
            <person name="Pinnaka A."/>
        </authorList>
    </citation>
    <scope>NUCLEOTIDE SEQUENCE [LARGE SCALE GENOMIC DNA]</scope>
    <source>
        <strain evidence="1">AK6</strain>
    </source>
</reference>
<keyword evidence="2" id="KW-1185">Reference proteome</keyword>
<comment type="caution">
    <text evidence="1">The sequence shown here is derived from an EMBL/GenBank/DDBJ whole genome shotgun (WGS) entry which is preliminary data.</text>
</comment>
<evidence type="ECO:0000313" key="2">
    <source>
        <dbReference type="Proteomes" id="UP000010953"/>
    </source>
</evidence>
<sequence>MIIETEVKKAQSMRELMDPITMRRRLGLVYYQQLEGGGIIPRTVSADTDAEHVKTLISQGRLYIPIQTIIAETK</sequence>
<proteinExistence type="predicted"/>